<dbReference type="SUPFAM" id="SSF53850">
    <property type="entry name" value="Periplasmic binding protein-like II"/>
    <property type="match status" value="1"/>
</dbReference>
<evidence type="ECO:0008006" key="3">
    <source>
        <dbReference type="Google" id="ProtNLM"/>
    </source>
</evidence>
<proteinExistence type="predicted"/>
<keyword evidence="2" id="KW-1185">Reference proteome</keyword>
<dbReference type="RefSeq" id="WP_261297246.1">
    <property type="nucleotide sequence ID" value="NZ_JAMTCD010000003.1"/>
</dbReference>
<dbReference type="EMBL" id="JAMTCD010000003">
    <property type="protein sequence ID" value="MCT7940802.1"/>
    <property type="molecule type" value="Genomic_DNA"/>
</dbReference>
<reference evidence="1" key="1">
    <citation type="journal article" date="2023" name="Int. J. Syst. Evol. Microbiol.">
        <title>&lt;i&gt;Shewanella septentrionalis&lt;/i&gt; sp. nov. and &lt;i&gt;Shewanella holmiensis&lt;/i&gt; sp. nov., isolated from Baltic Sea water and sediments.</title>
        <authorList>
            <person name="Martin-Rodriguez A.J."/>
            <person name="Thorell K."/>
            <person name="Joffre E."/>
            <person name="Jensie-Markopoulos S."/>
            <person name="Moore E.R.B."/>
            <person name="Sjoling A."/>
        </authorList>
    </citation>
    <scope>NUCLEOTIDE SEQUENCE</scope>
    <source>
        <strain evidence="1">SP1S2-7</strain>
    </source>
</reference>
<comment type="caution">
    <text evidence="1">The sequence shown here is derived from an EMBL/GenBank/DDBJ whole genome shotgun (WGS) entry which is preliminary data.</text>
</comment>
<protein>
    <recommendedName>
        <fullName evidence="3">Solute-binding protein family 3/N-terminal domain-containing protein</fullName>
    </recommendedName>
</protein>
<organism evidence="1 2">
    <name type="scientific">Shewanella holmiensis</name>
    <dbReference type="NCBI Taxonomy" id="2952222"/>
    <lineage>
        <taxon>Bacteria</taxon>
        <taxon>Pseudomonadati</taxon>
        <taxon>Pseudomonadota</taxon>
        <taxon>Gammaproteobacteria</taxon>
        <taxon>Alteromonadales</taxon>
        <taxon>Shewanellaceae</taxon>
        <taxon>Shewanella</taxon>
    </lineage>
</organism>
<evidence type="ECO:0000313" key="1">
    <source>
        <dbReference type="EMBL" id="MCT7940802.1"/>
    </source>
</evidence>
<gene>
    <name evidence="1" type="ORF">NE535_03145</name>
</gene>
<name>A0A9X3AL10_9GAMM</name>
<accession>A0A9X3AL10</accession>
<sequence>MTTFNSLIIGGVISILPFVANSAELEAVLLGEFSNNSIDVTQMKPMAVLDLLTQNSQQDLTFTFQEMSMTRGWMEMPKLENACMYNKVKTPAREEMGYFSQYPITLYPPLRLIVRSEDAKHYSTDFDISSIQASQQMRYALAKNRSYGVLDAQIANKKQLLFFRDGPNSVEKLLEMLSLNRIDGFIEYADTVNAYISEHRVGYEIKSIPIKGVSKPSPGYMVCSKTDYGLQLINAIDKAMSQASFQQALISIHQEFASVEDKSLLGDELIMIFEHSN</sequence>
<dbReference type="AlphaFoldDB" id="A0A9X3AL10"/>
<dbReference type="Proteomes" id="UP001155546">
    <property type="component" value="Unassembled WGS sequence"/>
</dbReference>
<evidence type="ECO:0000313" key="2">
    <source>
        <dbReference type="Proteomes" id="UP001155546"/>
    </source>
</evidence>